<evidence type="ECO:0000313" key="3">
    <source>
        <dbReference type="Proteomes" id="UP000215144"/>
    </source>
</evidence>
<organism evidence="2 3">
    <name type="scientific">Streptococcus acidominimus</name>
    <dbReference type="NCBI Taxonomy" id="1326"/>
    <lineage>
        <taxon>Bacteria</taxon>
        <taxon>Bacillati</taxon>
        <taxon>Bacillota</taxon>
        <taxon>Bacilli</taxon>
        <taxon>Lactobacillales</taxon>
        <taxon>Streptococcaceae</taxon>
        <taxon>Streptococcus</taxon>
    </lineage>
</organism>
<proteinExistence type="predicted"/>
<dbReference type="KEGG" id="saco:SAME_01591"/>
<protein>
    <submittedName>
        <fullName evidence="2">SMI1 / KNR4 family</fullName>
    </submittedName>
</protein>
<reference evidence="2 3" key="1">
    <citation type="submission" date="2017-06" db="EMBL/GenBank/DDBJ databases">
        <authorList>
            <consortium name="Pathogen Informatics"/>
        </authorList>
    </citation>
    <scope>NUCLEOTIDE SEQUENCE [LARGE SCALE GENOMIC DNA]</scope>
    <source>
        <strain evidence="2 3">NCTC11291</strain>
    </source>
</reference>
<dbReference type="SUPFAM" id="SSF160631">
    <property type="entry name" value="SMI1/KNR4-like"/>
    <property type="match status" value="1"/>
</dbReference>
<accession>A0A239X9T1</accession>
<dbReference type="SMART" id="SM00860">
    <property type="entry name" value="SMI1_KNR4"/>
    <property type="match status" value="1"/>
</dbReference>
<dbReference type="Proteomes" id="UP000215144">
    <property type="component" value="Chromosome 1"/>
</dbReference>
<dbReference type="EMBL" id="LT906454">
    <property type="protein sequence ID" value="SNV42808.1"/>
    <property type="molecule type" value="Genomic_DNA"/>
</dbReference>
<gene>
    <name evidence="2" type="ORF">SAMEA4504048_01591</name>
</gene>
<dbReference type="InterPro" id="IPR018958">
    <property type="entry name" value="Knr4/Smi1-like_dom"/>
</dbReference>
<dbReference type="AlphaFoldDB" id="A0A239X9T1"/>
<dbReference type="InterPro" id="IPR037883">
    <property type="entry name" value="Knr4/Smi1-like_sf"/>
</dbReference>
<evidence type="ECO:0000313" key="2">
    <source>
        <dbReference type="EMBL" id="SNV42808.1"/>
    </source>
</evidence>
<evidence type="ECO:0000259" key="1">
    <source>
        <dbReference type="SMART" id="SM00860"/>
    </source>
</evidence>
<feature type="domain" description="Knr4/Smi1-like" evidence="1">
    <location>
        <begin position="10"/>
        <end position="144"/>
    </location>
</feature>
<sequence>MHRFNSLESAISESQLLEIEKEINVELPKDYKEFLLRVNVGIPKENYLSFFVDELHEEVTLGVLLGCSENKNFSLLNWNLEYCDELPEGSLIFATGYGGGLFVMITTGEDKGIYFWDHSFIFDQSSEESNVYFLKDNFTSFIADLYFQKLS</sequence>
<name>A0A239X9T1_STRAI</name>
<dbReference type="RefSeq" id="WP_017770770.1">
    <property type="nucleotide sequence ID" value="NZ_LT906454.1"/>
</dbReference>
<dbReference type="OrthoDB" id="8657476at2"/>
<dbReference type="Gene3D" id="3.40.1580.10">
    <property type="entry name" value="SMI1/KNR4-like"/>
    <property type="match status" value="1"/>
</dbReference>
<dbReference type="Pfam" id="PF09346">
    <property type="entry name" value="SMI1_KNR4"/>
    <property type="match status" value="1"/>
</dbReference>